<evidence type="ECO:0000313" key="2">
    <source>
        <dbReference type="EMBL" id="SDQ01683.1"/>
    </source>
</evidence>
<feature type="domain" description="N-acetyltransferase" evidence="1">
    <location>
        <begin position="11"/>
        <end position="180"/>
    </location>
</feature>
<dbReference type="InterPro" id="IPR016181">
    <property type="entry name" value="Acyl_CoA_acyltransferase"/>
</dbReference>
<dbReference type="PANTHER" id="PTHR43792">
    <property type="entry name" value="GNAT FAMILY, PUTATIVE (AFU_ORTHOLOGUE AFUA_3G00765)-RELATED-RELATED"/>
    <property type="match status" value="1"/>
</dbReference>
<dbReference type="SUPFAM" id="SSF55729">
    <property type="entry name" value="Acyl-CoA N-acyltransferases (Nat)"/>
    <property type="match status" value="1"/>
</dbReference>
<dbReference type="GeneID" id="300933615"/>
<dbReference type="AlphaFoldDB" id="A0A1H0XFK3"/>
<dbReference type="RefSeq" id="WP_090433689.1">
    <property type="nucleotide sequence ID" value="NZ_FNJJ01000014.1"/>
</dbReference>
<proteinExistence type="predicted"/>
<keyword evidence="2" id="KW-0808">Transferase</keyword>
<dbReference type="PROSITE" id="PS51186">
    <property type="entry name" value="GNAT"/>
    <property type="match status" value="1"/>
</dbReference>
<dbReference type="EMBL" id="FNJJ01000014">
    <property type="protein sequence ID" value="SDQ01683.1"/>
    <property type="molecule type" value="Genomic_DNA"/>
</dbReference>
<dbReference type="OrthoDB" id="9801656at2"/>
<dbReference type="PANTHER" id="PTHR43792:SF1">
    <property type="entry name" value="N-ACETYLTRANSFERASE DOMAIN-CONTAINING PROTEIN"/>
    <property type="match status" value="1"/>
</dbReference>
<evidence type="ECO:0000313" key="3">
    <source>
        <dbReference type="Proteomes" id="UP000199460"/>
    </source>
</evidence>
<dbReference type="InterPro" id="IPR051531">
    <property type="entry name" value="N-acetyltransferase"/>
</dbReference>
<evidence type="ECO:0000259" key="1">
    <source>
        <dbReference type="PROSITE" id="PS51186"/>
    </source>
</evidence>
<dbReference type="InterPro" id="IPR000182">
    <property type="entry name" value="GNAT_dom"/>
</dbReference>
<dbReference type="Pfam" id="PF13302">
    <property type="entry name" value="Acetyltransf_3"/>
    <property type="match status" value="1"/>
</dbReference>
<organism evidence="2 3">
    <name type="scientific">Ectopseudomonas guguanensis</name>
    <dbReference type="NCBI Taxonomy" id="1198456"/>
    <lineage>
        <taxon>Bacteria</taxon>
        <taxon>Pseudomonadati</taxon>
        <taxon>Pseudomonadota</taxon>
        <taxon>Gammaproteobacteria</taxon>
        <taxon>Pseudomonadales</taxon>
        <taxon>Pseudomonadaceae</taxon>
        <taxon>Ectopseudomonas</taxon>
    </lineage>
</organism>
<dbReference type="GO" id="GO:0016747">
    <property type="term" value="F:acyltransferase activity, transferring groups other than amino-acyl groups"/>
    <property type="evidence" value="ECO:0007669"/>
    <property type="project" value="InterPro"/>
</dbReference>
<name>A0A1H0XFK3_9GAMM</name>
<dbReference type="Gene3D" id="3.40.630.30">
    <property type="match status" value="1"/>
</dbReference>
<dbReference type="Proteomes" id="UP000199460">
    <property type="component" value="Unassembled WGS sequence"/>
</dbReference>
<protein>
    <submittedName>
        <fullName evidence="2">Protein N-acetyltransferase, RimJ/RimL family</fullName>
    </submittedName>
</protein>
<reference evidence="3" key="1">
    <citation type="submission" date="2016-10" db="EMBL/GenBank/DDBJ databases">
        <authorList>
            <person name="Varghese N."/>
            <person name="Submissions S."/>
        </authorList>
    </citation>
    <scope>NUCLEOTIDE SEQUENCE [LARGE SCALE GENOMIC DNA]</scope>
    <source>
        <strain evidence="3">JCM 18416</strain>
    </source>
</reference>
<accession>A0A1H0XFK3</accession>
<keyword evidence="3" id="KW-1185">Reference proteome</keyword>
<gene>
    <name evidence="2" type="ORF">SAMN05216213_114142</name>
</gene>
<sequence length="186" mass="20875">MPLIETSTERLLLRAWRDSDLPALVALNADAEVMRHFPAPLDAEQSAQLLARLRAHHEQHGFTFWALQRRDSGELIGFTGLAQVGFEAPFVPAVEIGWRLARAHWRQGYAGEAARAALAVAFEQLGLDEVVSFTVPANLPSQAVMRSIGMQRDEAGDFLHPRLPEGHPLQLHVLHRIRREQWEAGR</sequence>